<dbReference type="EMBL" id="AOIN01000044">
    <property type="protein sequence ID" value="ELZ01477.1"/>
    <property type="molecule type" value="Genomic_DNA"/>
</dbReference>
<name>M0AT21_9EURY</name>
<sequence>MIQFRSTRPRPQASYTVRPFRPSDRSAFLSLYERVFGQERDTEWFRWKFERNPYVDHVPIIVAERDGELVGARSFFAQPIRNGETVFPAFQPCDTMVHPDHQRQGLFDRMNELALERYVGQARDPAFCFNFPNEHSKQGNINYGWQDVGTVPMYYRPQDPGTVLRAVTGGSERANTARSTSAPKTAGSAGAPDPENSAGSTGSAETTASTVAADPTTATETVQSSVSKLATSAASSLRVPSLFQSSQPPSSPPSAVPSASASTSTSSSASPTPSATPSEATPPPTDPSTDTTATTSSRSVRATDRVAQSLTTAVPMVHRVGDRLLLTADSGLTVEQYDRPPAAVLASISRRSIPAGFHTDRSERFYRWRFDRPNRSYPTYVARRDGHPVAALVTAPASTAAGDSVRLVETLPRDLDAATDALESLLVRALGDARERAFVTAFGQTLPKPLRYRFYPDTRFPLSTVLQPACRTLLVRDLVGDDARADANTASGIETCSAADWCFSRLDLDTT</sequence>
<dbReference type="STRING" id="1227492.C482_06874"/>
<feature type="compositionally biased region" description="Low complexity" evidence="1">
    <location>
        <begin position="256"/>
        <end position="279"/>
    </location>
</feature>
<feature type="compositionally biased region" description="Polar residues" evidence="1">
    <location>
        <begin position="173"/>
        <end position="183"/>
    </location>
</feature>
<proteinExistence type="predicted"/>
<evidence type="ECO:0000313" key="3">
    <source>
        <dbReference type="EMBL" id="ELZ01477.1"/>
    </source>
</evidence>
<reference evidence="3 4" key="1">
    <citation type="journal article" date="2014" name="PLoS Genet.">
        <title>Phylogenetically driven sequencing of extremely halophilic archaea reveals strategies for static and dynamic osmo-response.</title>
        <authorList>
            <person name="Becker E.A."/>
            <person name="Seitzer P.M."/>
            <person name="Tritt A."/>
            <person name="Larsen D."/>
            <person name="Krusor M."/>
            <person name="Yao A.I."/>
            <person name="Wu D."/>
            <person name="Madern D."/>
            <person name="Eisen J.A."/>
            <person name="Darling A.E."/>
            <person name="Facciotti M.T."/>
        </authorList>
    </citation>
    <scope>NUCLEOTIDE SEQUENCE [LARGE SCALE GENOMIC DNA]</scope>
    <source>
        <strain evidence="3 4">JCM 10990</strain>
    </source>
</reference>
<dbReference type="Pfam" id="PF13527">
    <property type="entry name" value="Acetyltransf_9"/>
    <property type="match status" value="1"/>
</dbReference>
<dbReference type="Proteomes" id="UP000011693">
    <property type="component" value="Unassembled WGS sequence"/>
</dbReference>
<evidence type="ECO:0000259" key="2">
    <source>
        <dbReference type="PROSITE" id="PS51186"/>
    </source>
</evidence>
<accession>M0AT21</accession>
<feature type="compositionally biased region" description="Low complexity" evidence="1">
    <location>
        <begin position="287"/>
        <end position="300"/>
    </location>
</feature>
<feature type="compositionally biased region" description="Low complexity" evidence="1">
    <location>
        <begin position="197"/>
        <end position="213"/>
    </location>
</feature>
<organism evidence="3 4">
    <name type="scientific">Natrialba chahannaoensis JCM 10990</name>
    <dbReference type="NCBI Taxonomy" id="1227492"/>
    <lineage>
        <taxon>Archaea</taxon>
        <taxon>Methanobacteriati</taxon>
        <taxon>Methanobacteriota</taxon>
        <taxon>Stenosarchaea group</taxon>
        <taxon>Halobacteria</taxon>
        <taxon>Halobacteriales</taxon>
        <taxon>Natrialbaceae</taxon>
        <taxon>Natrialba</taxon>
    </lineage>
</organism>
<evidence type="ECO:0000256" key="1">
    <source>
        <dbReference type="SAM" id="MobiDB-lite"/>
    </source>
</evidence>
<feature type="region of interest" description="Disordered" evidence="1">
    <location>
        <begin position="240"/>
        <end position="307"/>
    </location>
</feature>
<feature type="region of interest" description="Disordered" evidence="1">
    <location>
        <begin position="171"/>
        <end position="219"/>
    </location>
</feature>
<feature type="domain" description="N-acetyltransferase" evidence="2">
    <location>
        <begin position="15"/>
        <end position="170"/>
    </location>
</feature>
<protein>
    <recommendedName>
        <fullName evidence="2">N-acetyltransferase domain-containing protein</fullName>
    </recommendedName>
</protein>
<dbReference type="AlphaFoldDB" id="M0AT21"/>
<dbReference type="Gene3D" id="3.40.630.30">
    <property type="match status" value="1"/>
</dbReference>
<evidence type="ECO:0000313" key="4">
    <source>
        <dbReference type="Proteomes" id="UP000011693"/>
    </source>
</evidence>
<dbReference type="SUPFAM" id="SSF55729">
    <property type="entry name" value="Acyl-CoA N-acyltransferases (Nat)"/>
    <property type="match status" value="1"/>
</dbReference>
<dbReference type="InterPro" id="IPR016181">
    <property type="entry name" value="Acyl_CoA_acyltransferase"/>
</dbReference>
<dbReference type="PROSITE" id="PS51186">
    <property type="entry name" value="GNAT"/>
    <property type="match status" value="1"/>
</dbReference>
<dbReference type="PATRIC" id="fig|1227492.4.peg.1336"/>
<comment type="caution">
    <text evidence="3">The sequence shown here is derived from an EMBL/GenBank/DDBJ whole genome shotgun (WGS) entry which is preliminary data.</text>
</comment>
<dbReference type="GO" id="GO:0016747">
    <property type="term" value="F:acyltransferase activity, transferring groups other than amino-acyl groups"/>
    <property type="evidence" value="ECO:0007669"/>
    <property type="project" value="InterPro"/>
</dbReference>
<dbReference type="InterPro" id="IPR000182">
    <property type="entry name" value="GNAT_dom"/>
</dbReference>
<dbReference type="CDD" id="cd04301">
    <property type="entry name" value="NAT_SF"/>
    <property type="match status" value="1"/>
</dbReference>
<gene>
    <name evidence="3" type="ORF">C482_06874</name>
</gene>
<keyword evidence="4" id="KW-1185">Reference proteome</keyword>